<gene>
    <name evidence="5" type="ORF">CWS72_23530</name>
</gene>
<keyword evidence="2 4" id="KW-0489">Methyltransferase</keyword>
<dbReference type="PANTHER" id="PTHR43619">
    <property type="entry name" value="S-ADENOSYL-L-METHIONINE-DEPENDENT METHYLTRANSFERASE YKTD-RELATED"/>
    <property type="match status" value="1"/>
</dbReference>
<keyword evidence="3 5" id="KW-0808">Transferase</keyword>
<dbReference type="InterPro" id="IPR029063">
    <property type="entry name" value="SAM-dependent_MTases_sf"/>
</dbReference>
<dbReference type="RefSeq" id="WP_101253092.1">
    <property type="nucleotide sequence ID" value="NZ_PIUM01000038.1"/>
</dbReference>
<dbReference type="SUPFAM" id="SSF53335">
    <property type="entry name" value="S-adenosyl-L-methionine-dependent methyltransferases"/>
    <property type="match status" value="1"/>
</dbReference>
<sequence>METVSYTAQWTAAARAVESERGEAALFRDDFARYLAEPKGFELLEKYKGSGVAEYVAIRTKYVDDAIERFLEKTGIRQIVLVASGMDSRAYRLPWPDDAVLYEVDHASLFDVKSSRLEKLSVPRRVRTVEVGVDLAGDWLPALEASGYRSDEKTLWVAEGLLFFLTEVQAHGLLSTLARASSPGSRLITDMTSATLLRHPITQSFLNSLRNDGTPWLFGSDDPPAFLQSAGWTLTDLSQPGEPGAGEGRWSYPVLPRNVPGVPRNWLITGSNG</sequence>
<comment type="function">
    <text evidence="4">Exhibits S-adenosyl-L-methionine-dependent methyltransferase activity.</text>
</comment>
<dbReference type="OrthoDB" id="9806164at2"/>
<name>A0A2N3PNW2_9PROT</name>
<accession>A0A2N3PNW2</accession>
<dbReference type="EMBL" id="PIUM01000038">
    <property type="protein sequence ID" value="PKU22088.1"/>
    <property type="molecule type" value="Genomic_DNA"/>
</dbReference>
<evidence type="ECO:0000256" key="3">
    <source>
        <dbReference type="ARBA" id="ARBA00022679"/>
    </source>
</evidence>
<dbReference type="Pfam" id="PF04072">
    <property type="entry name" value="LCM"/>
    <property type="match status" value="1"/>
</dbReference>
<proteinExistence type="inferred from homology"/>
<dbReference type="GO" id="GO:0032259">
    <property type="term" value="P:methylation"/>
    <property type="evidence" value="ECO:0007669"/>
    <property type="project" value="UniProtKB-KW"/>
</dbReference>
<keyword evidence="4" id="KW-0949">S-adenosyl-L-methionine</keyword>
<dbReference type="Proteomes" id="UP000233293">
    <property type="component" value="Unassembled WGS sequence"/>
</dbReference>
<dbReference type="InterPro" id="IPR007213">
    <property type="entry name" value="Ppm1/Ppm2/Tcmp"/>
</dbReference>
<dbReference type="GO" id="GO:0008168">
    <property type="term" value="F:methyltransferase activity"/>
    <property type="evidence" value="ECO:0007669"/>
    <property type="project" value="UniProtKB-UniRule"/>
</dbReference>
<reference evidence="6" key="1">
    <citation type="submission" date="2017-12" db="EMBL/GenBank/DDBJ databases">
        <title>Draft genome sequence of Telmatospirillum siberiense 26-4b1T, an acidotolerant peatland alphaproteobacterium potentially involved in sulfur cycling.</title>
        <authorList>
            <person name="Hausmann B."/>
            <person name="Pjevac P."/>
            <person name="Schreck K."/>
            <person name="Herbold C.W."/>
            <person name="Daims H."/>
            <person name="Wagner M."/>
            <person name="Pester M."/>
            <person name="Loy A."/>
        </authorList>
    </citation>
    <scope>NUCLEOTIDE SEQUENCE [LARGE SCALE GENOMIC DNA]</scope>
    <source>
        <strain evidence="6">26-4b1</strain>
    </source>
</reference>
<dbReference type="InterPro" id="IPR011610">
    <property type="entry name" value="SAM_mthyl_Trfase_ML2640-like"/>
</dbReference>
<comment type="similarity">
    <text evidence="1 4">Belongs to the UPF0677 family.</text>
</comment>
<evidence type="ECO:0000313" key="6">
    <source>
        <dbReference type="Proteomes" id="UP000233293"/>
    </source>
</evidence>
<dbReference type="NCBIfam" id="TIGR00027">
    <property type="entry name" value="mthyl_TIGR00027"/>
    <property type="match status" value="1"/>
</dbReference>
<comment type="caution">
    <text evidence="5">The sequence shown here is derived from an EMBL/GenBank/DDBJ whole genome shotgun (WGS) entry which is preliminary data.</text>
</comment>
<dbReference type="EC" id="2.1.1.-" evidence="4"/>
<organism evidence="5 6">
    <name type="scientific">Telmatospirillum siberiense</name>
    <dbReference type="NCBI Taxonomy" id="382514"/>
    <lineage>
        <taxon>Bacteria</taxon>
        <taxon>Pseudomonadati</taxon>
        <taxon>Pseudomonadota</taxon>
        <taxon>Alphaproteobacteria</taxon>
        <taxon>Rhodospirillales</taxon>
        <taxon>Rhodospirillaceae</taxon>
        <taxon>Telmatospirillum</taxon>
    </lineage>
</organism>
<evidence type="ECO:0000313" key="5">
    <source>
        <dbReference type="EMBL" id="PKU22088.1"/>
    </source>
</evidence>
<dbReference type="PANTHER" id="PTHR43619:SF2">
    <property type="entry name" value="S-ADENOSYL-L-METHIONINE-DEPENDENT METHYLTRANSFERASES SUPERFAMILY PROTEIN"/>
    <property type="match status" value="1"/>
</dbReference>
<dbReference type="Gene3D" id="3.40.50.150">
    <property type="entry name" value="Vaccinia Virus protein VP39"/>
    <property type="match status" value="1"/>
</dbReference>
<evidence type="ECO:0000256" key="4">
    <source>
        <dbReference type="RuleBase" id="RU362030"/>
    </source>
</evidence>
<keyword evidence="6" id="KW-1185">Reference proteome</keyword>
<evidence type="ECO:0000256" key="2">
    <source>
        <dbReference type="ARBA" id="ARBA00022603"/>
    </source>
</evidence>
<protein>
    <recommendedName>
        <fullName evidence="4">S-adenosyl-L-methionine-dependent methyltransferase</fullName>
        <ecNumber evidence="4">2.1.1.-</ecNumber>
    </recommendedName>
</protein>
<evidence type="ECO:0000256" key="1">
    <source>
        <dbReference type="ARBA" id="ARBA00008138"/>
    </source>
</evidence>
<dbReference type="AlphaFoldDB" id="A0A2N3PNW2"/>